<evidence type="ECO:0000256" key="5">
    <source>
        <dbReference type="ARBA" id="ARBA00022777"/>
    </source>
</evidence>
<evidence type="ECO:0000313" key="13">
    <source>
        <dbReference type="Proteomes" id="UP000241769"/>
    </source>
</evidence>
<dbReference type="InterPro" id="IPR008271">
    <property type="entry name" value="Ser/Thr_kinase_AS"/>
</dbReference>
<dbReference type="GO" id="GO:0005524">
    <property type="term" value="F:ATP binding"/>
    <property type="evidence" value="ECO:0007669"/>
    <property type="project" value="UniProtKB-UniRule"/>
</dbReference>
<feature type="domain" description="Protein kinase" evidence="11">
    <location>
        <begin position="86"/>
        <end position="339"/>
    </location>
</feature>
<dbReference type="Proteomes" id="UP000241769">
    <property type="component" value="Unassembled WGS sequence"/>
</dbReference>
<evidence type="ECO:0000256" key="4">
    <source>
        <dbReference type="ARBA" id="ARBA00022741"/>
    </source>
</evidence>
<keyword evidence="5" id="KW-0418">Kinase</keyword>
<evidence type="ECO:0000256" key="10">
    <source>
        <dbReference type="RuleBase" id="RU000304"/>
    </source>
</evidence>
<dbReference type="EMBL" id="MDYQ01000025">
    <property type="protein sequence ID" value="PRP86904.1"/>
    <property type="molecule type" value="Genomic_DNA"/>
</dbReference>
<gene>
    <name evidence="12" type="ORF">PROFUN_03652</name>
</gene>
<reference evidence="12 13" key="1">
    <citation type="journal article" date="2018" name="Genome Biol. Evol.">
        <title>Multiple Roots of Fruiting Body Formation in Amoebozoa.</title>
        <authorList>
            <person name="Hillmann F."/>
            <person name="Forbes G."/>
            <person name="Novohradska S."/>
            <person name="Ferling I."/>
            <person name="Riege K."/>
            <person name="Groth M."/>
            <person name="Westermann M."/>
            <person name="Marz M."/>
            <person name="Spaller T."/>
            <person name="Winckler T."/>
            <person name="Schaap P."/>
            <person name="Glockner G."/>
        </authorList>
    </citation>
    <scope>NUCLEOTIDE SEQUENCE [LARGE SCALE GENOMIC DNA]</scope>
    <source>
        <strain evidence="12 13">Jena</strain>
    </source>
</reference>
<dbReference type="Pfam" id="PF00069">
    <property type="entry name" value="Pkinase"/>
    <property type="match status" value="1"/>
</dbReference>
<evidence type="ECO:0000313" key="12">
    <source>
        <dbReference type="EMBL" id="PRP86904.1"/>
    </source>
</evidence>
<dbReference type="GO" id="GO:0004674">
    <property type="term" value="F:protein serine/threonine kinase activity"/>
    <property type="evidence" value="ECO:0007669"/>
    <property type="project" value="UniProtKB-KW"/>
</dbReference>
<dbReference type="PROSITE" id="PS00107">
    <property type="entry name" value="PROTEIN_KINASE_ATP"/>
    <property type="match status" value="1"/>
</dbReference>
<dbReference type="AlphaFoldDB" id="A0A2P6NSH1"/>
<dbReference type="STRING" id="1890364.A0A2P6NSH1"/>
<name>A0A2P6NSH1_9EUKA</name>
<evidence type="ECO:0000256" key="6">
    <source>
        <dbReference type="ARBA" id="ARBA00022840"/>
    </source>
</evidence>
<dbReference type="SMART" id="SM00220">
    <property type="entry name" value="S_TKc"/>
    <property type="match status" value="1"/>
</dbReference>
<evidence type="ECO:0000256" key="9">
    <source>
        <dbReference type="PROSITE-ProRule" id="PRU10141"/>
    </source>
</evidence>
<evidence type="ECO:0000256" key="3">
    <source>
        <dbReference type="ARBA" id="ARBA00022679"/>
    </source>
</evidence>
<dbReference type="InterPro" id="IPR011009">
    <property type="entry name" value="Kinase-like_dom_sf"/>
</dbReference>
<keyword evidence="3" id="KW-0808">Transferase</keyword>
<keyword evidence="4 9" id="KW-0547">Nucleotide-binding</keyword>
<accession>A0A2P6NSH1</accession>
<evidence type="ECO:0000259" key="11">
    <source>
        <dbReference type="PROSITE" id="PS50011"/>
    </source>
</evidence>
<evidence type="ECO:0000256" key="7">
    <source>
        <dbReference type="ARBA" id="ARBA00047899"/>
    </source>
</evidence>
<dbReference type="PANTHER" id="PTHR24349">
    <property type="entry name" value="SERINE/THREONINE-PROTEIN KINASE"/>
    <property type="match status" value="1"/>
</dbReference>
<dbReference type="PROSITE" id="PS50011">
    <property type="entry name" value="PROTEIN_KINASE_DOM"/>
    <property type="match status" value="1"/>
</dbReference>
<comment type="catalytic activity">
    <reaction evidence="7">
        <text>L-threonyl-[protein] + ATP = O-phospho-L-threonyl-[protein] + ADP + H(+)</text>
        <dbReference type="Rhea" id="RHEA:46608"/>
        <dbReference type="Rhea" id="RHEA-COMP:11060"/>
        <dbReference type="Rhea" id="RHEA-COMP:11605"/>
        <dbReference type="ChEBI" id="CHEBI:15378"/>
        <dbReference type="ChEBI" id="CHEBI:30013"/>
        <dbReference type="ChEBI" id="CHEBI:30616"/>
        <dbReference type="ChEBI" id="CHEBI:61977"/>
        <dbReference type="ChEBI" id="CHEBI:456216"/>
        <dbReference type="EC" id="2.7.11.1"/>
    </reaction>
</comment>
<protein>
    <recommendedName>
        <fullName evidence="1">non-specific serine/threonine protein kinase</fullName>
        <ecNumber evidence="1">2.7.11.1</ecNumber>
    </recommendedName>
</protein>
<sequence>MRIPRQDDNGHLRMRRFSLLTDVKHFAGWSKCVVGGELMDVAEDCTNSNKQYNGASKSSFAQRMAASYLRKIRHIFPKKKRLEDHYQIKEKLGVGFSSTVFKGIQKSTGEEVALKIFHKANLTPQTQEDLNAERDILCRYGGHKGVITLKDVFEDSKRVILVMKGGSLFDIVQKKRRLCEKSACHVIREMLETLAFLHSKGIVHRDIKLENILCHSEGEEGRIKICDFAFARQIYGGTLNVLCGSPAYVAPEVLRGEGYGRGVDVWSLGVVLYILLSGSPPFHGDGVEVMMARIAEGVVVYPSCWSSVSNLARDLVSHMLQSDPLQRITPQEALHHPWFLVHSEVYNPSSVEYPIRKNLLYSSQKGNNH</sequence>
<dbReference type="InterPro" id="IPR000719">
    <property type="entry name" value="Prot_kinase_dom"/>
</dbReference>
<dbReference type="InterPro" id="IPR050205">
    <property type="entry name" value="CDPK_Ser/Thr_kinases"/>
</dbReference>
<dbReference type="Gene3D" id="1.10.510.10">
    <property type="entry name" value="Transferase(Phosphotransferase) domain 1"/>
    <property type="match status" value="1"/>
</dbReference>
<evidence type="ECO:0000256" key="1">
    <source>
        <dbReference type="ARBA" id="ARBA00012513"/>
    </source>
</evidence>
<comment type="catalytic activity">
    <reaction evidence="8">
        <text>L-seryl-[protein] + ATP = O-phospho-L-seryl-[protein] + ADP + H(+)</text>
        <dbReference type="Rhea" id="RHEA:17989"/>
        <dbReference type="Rhea" id="RHEA-COMP:9863"/>
        <dbReference type="Rhea" id="RHEA-COMP:11604"/>
        <dbReference type="ChEBI" id="CHEBI:15378"/>
        <dbReference type="ChEBI" id="CHEBI:29999"/>
        <dbReference type="ChEBI" id="CHEBI:30616"/>
        <dbReference type="ChEBI" id="CHEBI:83421"/>
        <dbReference type="ChEBI" id="CHEBI:456216"/>
        <dbReference type="EC" id="2.7.11.1"/>
    </reaction>
</comment>
<dbReference type="CDD" id="cd05117">
    <property type="entry name" value="STKc_CAMK"/>
    <property type="match status" value="1"/>
</dbReference>
<dbReference type="OrthoDB" id="29630at2759"/>
<dbReference type="SUPFAM" id="SSF56112">
    <property type="entry name" value="Protein kinase-like (PK-like)"/>
    <property type="match status" value="1"/>
</dbReference>
<keyword evidence="13" id="KW-1185">Reference proteome</keyword>
<evidence type="ECO:0000256" key="8">
    <source>
        <dbReference type="ARBA" id="ARBA00048679"/>
    </source>
</evidence>
<dbReference type="EC" id="2.7.11.1" evidence="1"/>
<dbReference type="Gene3D" id="3.30.200.20">
    <property type="entry name" value="Phosphorylase Kinase, domain 1"/>
    <property type="match status" value="1"/>
</dbReference>
<keyword evidence="2 10" id="KW-0723">Serine/threonine-protein kinase</keyword>
<dbReference type="InParanoid" id="A0A2P6NSH1"/>
<feature type="binding site" evidence="9">
    <location>
        <position position="115"/>
    </location>
    <ligand>
        <name>ATP</name>
        <dbReference type="ChEBI" id="CHEBI:30616"/>
    </ligand>
</feature>
<evidence type="ECO:0000256" key="2">
    <source>
        <dbReference type="ARBA" id="ARBA00022527"/>
    </source>
</evidence>
<organism evidence="12 13">
    <name type="scientific">Planoprotostelium fungivorum</name>
    <dbReference type="NCBI Taxonomy" id="1890364"/>
    <lineage>
        <taxon>Eukaryota</taxon>
        <taxon>Amoebozoa</taxon>
        <taxon>Evosea</taxon>
        <taxon>Variosea</taxon>
        <taxon>Cavosteliida</taxon>
        <taxon>Cavosteliaceae</taxon>
        <taxon>Planoprotostelium</taxon>
    </lineage>
</organism>
<comment type="similarity">
    <text evidence="10">Belongs to the protein kinase superfamily.</text>
</comment>
<dbReference type="PROSITE" id="PS00108">
    <property type="entry name" value="PROTEIN_KINASE_ST"/>
    <property type="match status" value="1"/>
</dbReference>
<proteinExistence type="inferred from homology"/>
<dbReference type="InterPro" id="IPR017441">
    <property type="entry name" value="Protein_kinase_ATP_BS"/>
</dbReference>
<keyword evidence="6 9" id="KW-0067">ATP-binding</keyword>
<comment type="caution">
    <text evidence="12">The sequence shown here is derived from an EMBL/GenBank/DDBJ whole genome shotgun (WGS) entry which is preliminary data.</text>
</comment>
<dbReference type="FunFam" id="1.10.510.10:FF:000571">
    <property type="entry name" value="Maternal embryonic leucine zipper kinase"/>
    <property type="match status" value="1"/>
</dbReference>